<name>F2L5H9_THEU7</name>
<dbReference type="EMBL" id="CP002590">
    <property type="protein sequence ID" value="AEA12350.1"/>
    <property type="molecule type" value="Genomic_DNA"/>
</dbReference>
<evidence type="ECO:0000313" key="2">
    <source>
        <dbReference type="EMBL" id="AEA12350.1"/>
    </source>
</evidence>
<dbReference type="OrthoDB" id="28672at2157"/>
<dbReference type="RefSeq" id="WP_013679686.1">
    <property type="nucleotide sequence ID" value="NC_015315.1"/>
</dbReference>
<feature type="transmembrane region" description="Helical" evidence="1">
    <location>
        <begin position="272"/>
        <end position="291"/>
    </location>
</feature>
<dbReference type="GeneID" id="10360399"/>
<reference evidence="2 3" key="1">
    <citation type="journal article" date="2011" name="J. Bacteriol.">
        <title>Complete genome sequence of the thermoacidophilic crenarchaeon Thermoproteus uzoniensis 768-20.</title>
        <authorList>
            <person name="Mardanov A.V."/>
            <person name="Gumerov V.M."/>
            <person name="Beletsky A.V."/>
            <person name="Prokofeva M.I."/>
            <person name="Bonch-Osmolovskaya E.A."/>
            <person name="Ravin N.V."/>
            <person name="Skryabin K.G."/>
        </authorList>
    </citation>
    <scope>NUCLEOTIDE SEQUENCE [LARGE SCALE GENOMIC DNA]</scope>
    <source>
        <strain evidence="2 3">768-20</strain>
    </source>
</reference>
<reference key="2">
    <citation type="submission" date="2011-03" db="EMBL/GenBank/DDBJ databases">
        <title>Complete genome sequence of the thermoacidophilic crenarchaeon Thermoproteus uzoniensis 768-20.</title>
        <authorList>
            <person name="Mardanov A.V."/>
            <person name="Gumerov V.M."/>
            <person name="Beletsky A.V."/>
            <person name="Prokofeva M.I."/>
            <person name="Bonch-Osmolovskaya E.A."/>
            <person name="Ravin N.V."/>
            <person name="Skryabin K.G."/>
        </authorList>
    </citation>
    <scope>NUCLEOTIDE SEQUENCE</scope>
    <source>
        <strain>768-20</strain>
    </source>
</reference>
<feature type="transmembrane region" description="Helical" evidence="1">
    <location>
        <begin position="297"/>
        <end position="322"/>
    </location>
</feature>
<feature type="transmembrane region" description="Helical" evidence="1">
    <location>
        <begin position="120"/>
        <end position="143"/>
    </location>
</feature>
<dbReference type="AlphaFoldDB" id="F2L5H9"/>
<keyword evidence="3" id="KW-1185">Reference proteome</keyword>
<evidence type="ECO:0000256" key="1">
    <source>
        <dbReference type="SAM" id="Phobius"/>
    </source>
</evidence>
<keyword evidence="1" id="KW-0472">Membrane</keyword>
<proteinExistence type="predicted"/>
<protein>
    <recommendedName>
        <fullName evidence="4">ABC-2 type transport system permease protein</fullName>
    </recommendedName>
</protein>
<keyword evidence="1" id="KW-1133">Transmembrane helix</keyword>
<feature type="transmembrane region" description="Helical" evidence="1">
    <location>
        <begin position="150"/>
        <end position="167"/>
    </location>
</feature>
<feature type="transmembrane region" description="Helical" evidence="1">
    <location>
        <begin position="45"/>
        <end position="66"/>
    </location>
</feature>
<sequence>MRAGRTWRVFRLYVKQLYSKWFLGIFAAYFVAMAALIAAGRGPAAYAAVTTSLAVLTLSLIFITVPSSMAIYKSEVDFALAAPVDPLEIYLLKAVALALPYLFLFAAYTAPLLRPDPYGLAVYAAALLFNTAFFALTATAASLAPLRLKIAYGISAGVAAALLLARPELSPLYGLVEPSPIYVAYSGALAAAAFLAAPRRILADIATNAYGVLGLPGEPAIRRSPSVVYGVRIGPTPWRAVWATSVNASFRYRLNTPQGGFVALRRVNVFRIVLPMSAGGAAAYYIAAYFIHEPDILLTYTLMSFYMLSLYSFSSAGFTLALERLWLSVVSEPAAYFKLRMRARAVVVAMALAPWAAAYALESSFFPPAIYLAPAVASAALTLPAASWLASGYSKIPQVRELGLTAAPFKVTLRNALIGALAIAFFAVLATPFGLAVAASRLVVLAPVFYLAADVAAAILLALSALFFYLTAVSPKASAVWDRFVNYLSENGYV</sequence>
<dbReference type="HOGENOM" id="CLU_027925_0_0_2"/>
<evidence type="ECO:0008006" key="4">
    <source>
        <dbReference type="Google" id="ProtNLM"/>
    </source>
</evidence>
<feature type="transmembrane region" description="Helical" evidence="1">
    <location>
        <begin position="21"/>
        <end position="39"/>
    </location>
</feature>
<dbReference type="eggNOG" id="arCOG03849">
    <property type="taxonomic scope" value="Archaea"/>
</dbReference>
<feature type="transmembrane region" description="Helical" evidence="1">
    <location>
        <begin position="368"/>
        <end position="390"/>
    </location>
</feature>
<organism evidence="2 3">
    <name type="scientific">Thermoproteus uzoniensis (strain 768-20)</name>
    <dbReference type="NCBI Taxonomy" id="999630"/>
    <lineage>
        <taxon>Archaea</taxon>
        <taxon>Thermoproteota</taxon>
        <taxon>Thermoprotei</taxon>
        <taxon>Thermoproteales</taxon>
        <taxon>Thermoproteaceae</taxon>
        <taxon>Thermoproteus</taxon>
    </lineage>
</organism>
<dbReference type="KEGG" id="tuz:TUZN_0865"/>
<feature type="transmembrane region" description="Helical" evidence="1">
    <location>
        <begin position="448"/>
        <end position="470"/>
    </location>
</feature>
<accession>F2L5H9</accession>
<keyword evidence="1" id="KW-0812">Transmembrane</keyword>
<dbReference type="STRING" id="999630.TUZN_0865"/>
<evidence type="ECO:0000313" key="3">
    <source>
        <dbReference type="Proteomes" id="UP000008138"/>
    </source>
</evidence>
<feature type="transmembrane region" description="Helical" evidence="1">
    <location>
        <begin position="87"/>
        <end position="108"/>
    </location>
</feature>
<feature type="transmembrane region" description="Helical" evidence="1">
    <location>
        <begin position="179"/>
        <end position="197"/>
    </location>
</feature>
<gene>
    <name evidence="2" type="ordered locus">TUZN_0865</name>
</gene>
<feature type="transmembrane region" description="Helical" evidence="1">
    <location>
        <begin position="343"/>
        <end position="362"/>
    </location>
</feature>
<feature type="transmembrane region" description="Helical" evidence="1">
    <location>
        <begin position="411"/>
        <end position="436"/>
    </location>
</feature>
<dbReference type="Proteomes" id="UP000008138">
    <property type="component" value="Chromosome"/>
</dbReference>